<dbReference type="AlphaFoldDB" id="A0A7X2IYD7"/>
<sequence length="404" mass="47095">MDVCCESCFDDIKLIFDEYGIEIPEGKWFEGNSNSDAVCLICNHEIDSEESYYFSDTIDEEIFHAIEELGDSLSQNIDACFNCEGNEIDYFLYKWNKEADKDEYREKVLGTSVEELLYNHEIPEALHETVTQYLQCKKCRYGKEAMHPKHNPDGGIFELYDEIYTQKEIDEFWGLDYEEFSNFALQYGISLNQAELSDFKKYMIENPLLAFKHPVGQKVYDVLKAHFEAKDNIELKKGQILYRGRNRKVDGRRFNKDEMWSPPKGVSSHGRYNLIGTSVLYCSDKVEGIPLEIHPAHDEKVEIGVFEIEKKLKLLNIDFFENFGGFFSEKDTNTKTLKDVYLLPNFIRDCCYEIGYHGVQYKGVHDEGKYTNYAFFNFEMGEDIIAKKVYTLGMKIKYLVVGED</sequence>
<dbReference type="RefSeq" id="WP_154307093.1">
    <property type="nucleotide sequence ID" value="NZ_WKKI01000009.1"/>
</dbReference>
<accession>A0A7X2IYD7</accession>
<keyword evidence="2" id="KW-1185">Reference proteome</keyword>
<name>A0A7X2IYD7_9BACI</name>
<dbReference type="EMBL" id="WKKI01000009">
    <property type="protein sequence ID" value="MRX71950.1"/>
    <property type="molecule type" value="Genomic_DNA"/>
</dbReference>
<comment type="caution">
    <text evidence="1">The sequence shown here is derived from an EMBL/GenBank/DDBJ whole genome shotgun (WGS) entry which is preliminary data.</text>
</comment>
<reference evidence="1 2" key="1">
    <citation type="submission" date="2019-11" db="EMBL/GenBank/DDBJ databases">
        <title>Bacillus lacus genome.</title>
        <authorList>
            <person name="Allen C.J."/>
            <person name="Newman J.D."/>
        </authorList>
    </citation>
    <scope>NUCLEOTIDE SEQUENCE [LARGE SCALE GENOMIC DNA]</scope>
    <source>
        <strain evidence="1 2">KCTC 33946</strain>
    </source>
</reference>
<proteinExistence type="predicted"/>
<dbReference type="Proteomes" id="UP000448867">
    <property type="component" value="Unassembled WGS sequence"/>
</dbReference>
<evidence type="ECO:0000313" key="1">
    <source>
        <dbReference type="EMBL" id="MRX71950.1"/>
    </source>
</evidence>
<gene>
    <name evidence="1" type="ORF">GJU40_07155</name>
</gene>
<evidence type="ECO:0000313" key="2">
    <source>
        <dbReference type="Proteomes" id="UP000448867"/>
    </source>
</evidence>
<dbReference type="OrthoDB" id="2794062at2"/>
<protein>
    <submittedName>
        <fullName evidence="1">RES domain-containing protein</fullName>
    </submittedName>
</protein>
<organism evidence="1 2">
    <name type="scientific">Metabacillus lacus</name>
    <dbReference type="NCBI Taxonomy" id="1983721"/>
    <lineage>
        <taxon>Bacteria</taxon>
        <taxon>Bacillati</taxon>
        <taxon>Bacillota</taxon>
        <taxon>Bacilli</taxon>
        <taxon>Bacillales</taxon>
        <taxon>Bacillaceae</taxon>
        <taxon>Metabacillus</taxon>
    </lineage>
</organism>